<organism evidence="3 4">
    <name type="scientific">Paenibacillus polygoni</name>
    <dbReference type="NCBI Taxonomy" id="3050112"/>
    <lineage>
        <taxon>Bacteria</taxon>
        <taxon>Bacillati</taxon>
        <taxon>Bacillota</taxon>
        <taxon>Bacilli</taxon>
        <taxon>Bacillales</taxon>
        <taxon>Paenibacillaceae</taxon>
        <taxon>Paenibacillus</taxon>
    </lineage>
</organism>
<feature type="signal peptide" evidence="1">
    <location>
        <begin position="1"/>
        <end position="22"/>
    </location>
</feature>
<feature type="chain" id="PRO_5046369755" evidence="1">
    <location>
        <begin position="23"/>
        <end position="291"/>
    </location>
</feature>
<feature type="domain" description="Copper amine oxidase-like N-terminal" evidence="2">
    <location>
        <begin position="92"/>
        <end position="145"/>
    </location>
</feature>
<protein>
    <submittedName>
        <fullName evidence="3">Copper amine oxidase N-terminal domain-containing protein</fullName>
    </submittedName>
</protein>
<dbReference type="Proteomes" id="UP001236415">
    <property type="component" value="Chromosome"/>
</dbReference>
<dbReference type="Pfam" id="PF07833">
    <property type="entry name" value="Cu_amine_oxidN1"/>
    <property type="match status" value="2"/>
</dbReference>
<keyword evidence="4" id="KW-1185">Reference proteome</keyword>
<dbReference type="InterPro" id="IPR012854">
    <property type="entry name" value="Cu_amine_oxidase-like_N"/>
</dbReference>
<dbReference type="InterPro" id="IPR036582">
    <property type="entry name" value="Mao_N_sf"/>
</dbReference>
<keyword evidence="1" id="KW-0732">Signal</keyword>
<feature type="domain" description="Copper amine oxidase-like N-terminal" evidence="2">
    <location>
        <begin position="29"/>
        <end position="89"/>
    </location>
</feature>
<name>A0ABY8X3F8_9BACL</name>
<dbReference type="EMBL" id="CP127162">
    <property type="protein sequence ID" value="WIV20061.1"/>
    <property type="molecule type" value="Genomic_DNA"/>
</dbReference>
<gene>
    <name evidence="3" type="ORF">QPK24_04915</name>
</gene>
<proteinExistence type="predicted"/>
<accession>A0ABY8X3F8</accession>
<dbReference type="SUPFAM" id="SSF55383">
    <property type="entry name" value="Copper amine oxidase, domain N"/>
    <property type="match status" value="2"/>
</dbReference>
<reference evidence="3 4" key="1">
    <citation type="submission" date="2023-06" db="EMBL/GenBank/DDBJ databases">
        <title>Paenibacillus polygonum sp. nov., an endophytic bacterium, isolated from Polygonum lapathifolium L. in Nanji Wetland National Nature Reserve, South of Poyang Lake, Jiangxi Province, China.</title>
        <authorList>
            <person name="Yu Z."/>
        </authorList>
    </citation>
    <scope>NUCLEOTIDE SEQUENCE [LARGE SCALE GENOMIC DNA]</scope>
    <source>
        <strain evidence="3 4">C31</strain>
    </source>
</reference>
<sequence>MKWKSFFLTCFAVFFMVPTVQAATSISVVVNDRPLETDVAPFIKNGTTFVPLRTIEQLEGISIKSWNNKTKTLVIAHPTKSMTFSVKPNQSESMLIKDNRVMVPIRFIAENFNSDVAWDANTKTVQVAKLNEKTKADLNSDDITKARLAAITIPRITTLKELTGGQSSAGSFKLLFPEGESKAFFWIDNGIAEYFEVKGNAAWLTWSGIIGGNENKFWITNSGISSEVGQRPKIKDRMFFYYISTHAGQSQYGYLPSTGKETILGTKDMSKLDDLFPILEEIEADQMKKTE</sequence>
<evidence type="ECO:0000313" key="3">
    <source>
        <dbReference type="EMBL" id="WIV20061.1"/>
    </source>
</evidence>
<dbReference type="RefSeq" id="WP_285746648.1">
    <property type="nucleotide sequence ID" value="NZ_CP127162.1"/>
</dbReference>
<dbReference type="Gene3D" id="3.30.457.10">
    <property type="entry name" value="Copper amine oxidase-like, N-terminal domain"/>
    <property type="match status" value="2"/>
</dbReference>
<evidence type="ECO:0000313" key="4">
    <source>
        <dbReference type="Proteomes" id="UP001236415"/>
    </source>
</evidence>
<evidence type="ECO:0000259" key="2">
    <source>
        <dbReference type="Pfam" id="PF07833"/>
    </source>
</evidence>
<evidence type="ECO:0000256" key="1">
    <source>
        <dbReference type="SAM" id="SignalP"/>
    </source>
</evidence>